<comment type="caution">
    <text evidence="1">The sequence shown here is derived from an EMBL/GenBank/DDBJ whole genome shotgun (WGS) entry which is preliminary data.</text>
</comment>
<dbReference type="EMBL" id="JACGWL010000812">
    <property type="protein sequence ID" value="KAK4381788.1"/>
    <property type="molecule type" value="Genomic_DNA"/>
</dbReference>
<sequence>MRAVMMWTLNDLPAYGMASRWSTAGVIRCSVCMDDTRAFHFQHGRKACYFNCHRQFLPKHHPYRRNKKTFTKNRVENKVARLRLTGDQFLDRIVNISLGVEIP</sequence>
<protein>
    <submittedName>
        <fullName evidence="1">Uncharacterized protein</fullName>
    </submittedName>
</protein>
<organism evidence="1 2">
    <name type="scientific">Sesamum angolense</name>
    <dbReference type="NCBI Taxonomy" id="2727404"/>
    <lineage>
        <taxon>Eukaryota</taxon>
        <taxon>Viridiplantae</taxon>
        <taxon>Streptophyta</taxon>
        <taxon>Embryophyta</taxon>
        <taxon>Tracheophyta</taxon>
        <taxon>Spermatophyta</taxon>
        <taxon>Magnoliopsida</taxon>
        <taxon>eudicotyledons</taxon>
        <taxon>Gunneridae</taxon>
        <taxon>Pentapetalae</taxon>
        <taxon>asterids</taxon>
        <taxon>lamiids</taxon>
        <taxon>Lamiales</taxon>
        <taxon>Pedaliaceae</taxon>
        <taxon>Sesamum</taxon>
    </lineage>
</organism>
<reference evidence="1" key="1">
    <citation type="submission" date="2020-06" db="EMBL/GenBank/DDBJ databases">
        <authorList>
            <person name="Li T."/>
            <person name="Hu X."/>
            <person name="Zhang T."/>
            <person name="Song X."/>
            <person name="Zhang H."/>
            <person name="Dai N."/>
            <person name="Sheng W."/>
            <person name="Hou X."/>
            <person name="Wei L."/>
        </authorList>
    </citation>
    <scope>NUCLEOTIDE SEQUENCE</scope>
    <source>
        <strain evidence="1">K16</strain>
        <tissue evidence="1">Leaf</tissue>
    </source>
</reference>
<dbReference type="Proteomes" id="UP001289374">
    <property type="component" value="Unassembled WGS sequence"/>
</dbReference>
<accession>A0AAE1VU56</accession>
<evidence type="ECO:0000313" key="2">
    <source>
        <dbReference type="Proteomes" id="UP001289374"/>
    </source>
</evidence>
<dbReference type="InterPro" id="IPR004242">
    <property type="entry name" value="Transposase_21"/>
</dbReference>
<dbReference type="PANTHER" id="PTHR10775:SF183">
    <property type="entry name" value="TRANSPOSON, EN_SPM-LIKE, TRANSPOSASE-ASSOCIATED DOMAIN PROTEIN-RELATED"/>
    <property type="match status" value="1"/>
</dbReference>
<dbReference type="PANTHER" id="PTHR10775">
    <property type="entry name" value="OS08G0208400 PROTEIN"/>
    <property type="match status" value="1"/>
</dbReference>
<gene>
    <name evidence="1" type="ORF">Sango_2934500</name>
</gene>
<evidence type="ECO:0000313" key="1">
    <source>
        <dbReference type="EMBL" id="KAK4381788.1"/>
    </source>
</evidence>
<dbReference type="Pfam" id="PF02992">
    <property type="entry name" value="Transposase_21"/>
    <property type="match status" value="1"/>
</dbReference>
<reference evidence="1" key="2">
    <citation type="journal article" date="2024" name="Plant">
        <title>Genomic evolution and insights into agronomic trait innovations of Sesamum species.</title>
        <authorList>
            <person name="Miao H."/>
            <person name="Wang L."/>
            <person name="Qu L."/>
            <person name="Liu H."/>
            <person name="Sun Y."/>
            <person name="Le M."/>
            <person name="Wang Q."/>
            <person name="Wei S."/>
            <person name="Zheng Y."/>
            <person name="Lin W."/>
            <person name="Duan Y."/>
            <person name="Cao H."/>
            <person name="Xiong S."/>
            <person name="Wang X."/>
            <person name="Wei L."/>
            <person name="Li C."/>
            <person name="Ma Q."/>
            <person name="Ju M."/>
            <person name="Zhao R."/>
            <person name="Li G."/>
            <person name="Mu C."/>
            <person name="Tian Q."/>
            <person name="Mei H."/>
            <person name="Zhang T."/>
            <person name="Gao T."/>
            <person name="Zhang H."/>
        </authorList>
    </citation>
    <scope>NUCLEOTIDE SEQUENCE</scope>
    <source>
        <strain evidence="1">K16</strain>
    </source>
</reference>
<proteinExistence type="predicted"/>
<name>A0AAE1VU56_9LAMI</name>
<dbReference type="AlphaFoldDB" id="A0AAE1VU56"/>
<keyword evidence="2" id="KW-1185">Reference proteome</keyword>